<feature type="region of interest" description="Disordered" evidence="1">
    <location>
        <begin position="95"/>
        <end position="137"/>
    </location>
</feature>
<reference evidence="2 3" key="1">
    <citation type="submission" date="2024-11" db="EMBL/GenBank/DDBJ databases">
        <title>A near-complete genome assembly of Cinchona calisaya.</title>
        <authorList>
            <person name="Lian D.C."/>
            <person name="Zhao X.W."/>
            <person name="Wei L."/>
        </authorList>
    </citation>
    <scope>NUCLEOTIDE SEQUENCE [LARGE SCALE GENOMIC DNA]</scope>
    <source>
        <tissue evidence="2">Nenye</tissue>
    </source>
</reference>
<feature type="region of interest" description="Disordered" evidence="1">
    <location>
        <begin position="233"/>
        <end position="258"/>
    </location>
</feature>
<feature type="region of interest" description="Disordered" evidence="1">
    <location>
        <begin position="178"/>
        <end position="204"/>
    </location>
</feature>
<proteinExistence type="predicted"/>
<gene>
    <name evidence="2" type="ORF">ACH5RR_009749</name>
</gene>
<sequence>MADHHNIINSCGRGRSKAQSNLQKILQTISGNQFSSTNSSIQSSQSTATFSELINVSSESDSLEMGPTKKVKFDVDLNLSPPPETETHQEDYQPAEINGAGEGCNATLRLESGDSNEKIEADPHPDEEMSQREEKSKGIGKFEALLDVVQIVSGEGGSSSEPMETELTADGINGQRIAEEETETEVAAVAAAEEEEQLSVSVSVSVSPAPVMRTKRGRAQVLPYKFRDSVVEPIGSMSSRHRRSSSSSTHVPTKRGSR</sequence>
<accession>A0ABD3AFC5</accession>
<feature type="compositionally biased region" description="Basic and acidic residues" evidence="1">
    <location>
        <begin position="111"/>
        <end position="137"/>
    </location>
</feature>
<protein>
    <submittedName>
        <fullName evidence="2">Uncharacterized protein</fullName>
    </submittedName>
</protein>
<evidence type="ECO:0000313" key="3">
    <source>
        <dbReference type="Proteomes" id="UP001630127"/>
    </source>
</evidence>
<name>A0ABD3AFC5_9GENT</name>
<evidence type="ECO:0000256" key="1">
    <source>
        <dbReference type="SAM" id="MobiDB-lite"/>
    </source>
</evidence>
<comment type="caution">
    <text evidence="2">The sequence shown here is derived from an EMBL/GenBank/DDBJ whole genome shotgun (WGS) entry which is preliminary data.</text>
</comment>
<organism evidence="2 3">
    <name type="scientific">Cinchona calisaya</name>
    <dbReference type="NCBI Taxonomy" id="153742"/>
    <lineage>
        <taxon>Eukaryota</taxon>
        <taxon>Viridiplantae</taxon>
        <taxon>Streptophyta</taxon>
        <taxon>Embryophyta</taxon>
        <taxon>Tracheophyta</taxon>
        <taxon>Spermatophyta</taxon>
        <taxon>Magnoliopsida</taxon>
        <taxon>eudicotyledons</taxon>
        <taxon>Gunneridae</taxon>
        <taxon>Pentapetalae</taxon>
        <taxon>asterids</taxon>
        <taxon>lamiids</taxon>
        <taxon>Gentianales</taxon>
        <taxon>Rubiaceae</taxon>
        <taxon>Cinchonoideae</taxon>
        <taxon>Cinchoneae</taxon>
        <taxon>Cinchona</taxon>
    </lineage>
</organism>
<keyword evidence="3" id="KW-1185">Reference proteome</keyword>
<dbReference type="Proteomes" id="UP001630127">
    <property type="component" value="Unassembled WGS sequence"/>
</dbReference>
<evidence type="ECO:0000313" key="2">
    <source>
        <dbReference type="EMBL" id="KAL3530427.1"/>
    </source>
</evidence>
<dbReference type="AlphaFoldDB" id="A0ABD3AFC5"/>
<dbReference type="EMBL" id="JBJUIK010000004">
    <property type="protein sequence ID" value="KAL3530427.1"/>
    <property type="molecule type" value="Genomic_DNA"/>
</dbReference>